<feature type="domain" description="Fe2OG dioxygenase" evidence="8">
    <location>
        <begin position="604"/>
        <end position="732"/>
    </location>
</feature>
<evidence type="ECO:0000256" key="5">
    <source>
        <dbReference type="ARBA" id="ARBA00023002"/>
    </source>
</evidence>
<evidence type="ECO:0000256" key="4">
    <source>
        <dbReference type="ARBA" id="ARBA00022964"/>
    </source>
</evidence>
<dbReference type="AlphaFoldDB" id="A0AAD5E023"/>
<evidence type="ECO:0000313" key="10">
    <source>
        <dbReference type="Proteomes" id="UP001205105"/>
    </source>
</evidence>
<comment type="cofactor">
    <cofactor evidence="1">
        <name>L-ascorbate</name>
        <dbReference type="ChEBI" id="CHEBI:38290"/>
    </cofactor>
</comment>
<evidence type="ECO:0000256" key="2">
    <source>
        <dbReference type="ARBA" id="ARBA00004648"/>
    </source>
</evidence>
<evidence type="ECO:0000256" key="6">
    <source>
        <dbReference type="ARBA" id="ARBA00023004"/>
    </source>
</evidence>
<evidence type="ECO:0000313" key="9">
    <source>
        <dbReference type="EMBL" id="KAI7845460.1"/>
    </source>
</evidence>
<keyword evidence="5" id="KW-0560">Oxidoreductase</keyword>
<evidence type="ECO:0000256" key="7">
    <source>
        <dbReference type="ARBA" id="ARBA00049169"/>
    </source>
</evidence>
<gene>
    <name evidence="9" type="ORF">COHA_001010</name>
</gene>
<dbReference type="PANTHER" id="PTHR10869:SF238">
    <property type="entry name" value="PROLYL 4-HYDROXYLASE 6-RELATED"/>
    <property type="match status" value="1"/>
</dbReference>
<dbReference type="Proteomes" id="UP001205105">
    <property type="component" value="Unassembled WGS sequence"/>
</dbReference>
<keyword evidence="6" id="KW-0408">Iron</keyword>
<dbReference type="GO" id="GO:0004656">
    <property type="term" value="F:procollagen-proline 4-dioxygenase activity"/>
    <property type="evidence" value="ECO:0007669"/>
    <property type="project" value="UniProtKB-EC"/>
</dbReference>
<comment type="caution">
    <text evidence="9">The sequence shown here is derived from an EMBL/GenBank/DDBJ whole genome shotgun (WGS) entry which is preliminary data.</text>
</comment>
<evidence type="ECO:0000259" key="8">
    <source>
        <dbReference type="PROSITE" id="PS51471"/>
    </source>
</evidence>
<protein>
    <recommendedName>
        <fullName evidence="8">Fe2OG dioxygenase domain-containing protein</fullName>
    </recommendedName>
</protein>
<reference evidence="9" key="1">
    <citation type="submission" date="2020-11" db="EMBL/GenBank/DDBJ databases">
        <title>Chlorella ohadii genome sequencing and assembly.</title>
        <authorList>
            <person name="Murik O."/>
            <person name="Treves H."/>
            <person name="Kedem I."/>
            <person name="Shotland Y."/>
            <person name="Kaplan A."/>
        </authorList>
    </citation>
    <scope>NUCLEOTIDE SEQUENCE</scope>
    <source>
        <strain evidence="9">1</strain>
    </source>
</reference>
<dbReference type="InterPro" id="IPR044862">
    <property type="entry name" value="Pro_4_hyd_alph_FE2OG_OXY"/>
</dbReference>
<dbReference type="Gene3D" id="2.60.120.620">
    <property type="entry name" value="q2cbj1_9rhob like domain"/>
    <property type="match status" value="1"/>
</dbReference>
<dbReference type="EMBL" id="JADXDR010000017">
    <property type="protein sequence ID" value="KAI7845460.1"/>
    <property type="molecule type" value="Genomic_DNA"/>
</dbReference>
<comment type="catalytic activity">
    <reaction evidence="7">
        <text>L-prolyl-[collagen] + 2-oxoglutarate + O2 = trans-4-hydroxy-L-prolyl-[collagen] + succinate + CO2</text>
        <dbReference type="Rhea" id="RHEA:18945"/>
        <dbReference type="Rhea" id="RHEA-COMP:11676"/>
        <dbReference type="Rhea" id="RHEA-COMP:11680"/>
        <dbReference type="ChEBI" id="CHEBI:15379"/>
        <dbReference type="ChEBI" id="CHEBI:16526"/>
        <dbReference type="ChEBI" id="CHEBI:16810"/>
        <dbReference type="ChEBI" id="CHEBI:30031"/>
        <dbReference type="ChEBI" id="CHEBI:50342"/>
        <dbReference type="ChEBI" id="CHEBI:61965"/>
        <dbReference type="EC" id="1.14.11.2"/>
    </reaction>
</comment>
<evidence type="ECO:0000256" key="1">
    <source>
        <dbReference type="ARBA" id="ARBA00001961"/>
    </source>
</evidence>
<name>A0AAD5E023_9CHLO</name>
<keyword evidence="4" id="KW-0223">Dioxygenase</keyword>
<evidence type="ECO:0000256" key="3">
    <source>
        <dbReference type="ARBA" id="ARBA00022723"/>
    </source>
</evidence>
<dbReference type="InterPro" id="IPR027417">
    <property type="entry name" value="P-loop_NTPase"/>
</dbReference>
<dbReference type="GO" id="GO:0005789">
    <property type="term" value="C:endoplasmic reticulum membrane"/>
    <property type="evidence" value="ECO:0007669"/>
    <property type="project" value="UniProtKB-SubCell"/>
</dbReference>
<dbReference type="Pfam" id="PF13640">
    <property type="entry name" value="2OG-FeII_Oxy_3"/>
    <property type="match status" value="1"/>
</dbReference>
<organism evidence="9 10">
    <name type="scientific">Chlorella ohadii</name>
    <dbReference type="NCBI Taxonomy" id="2649997"/>
    <lineage>
        <taxon>Eukaryota</taxon>
        <taxon>Viridiplantae</taxon>
        <taxon>Chlorophyta</taxon>
        <taxon>core chlorophytes</taxon>
        <taxon>Trebouxiophyceae</taxon>
        <taxon>Chlorellales</taxon>
        <taxon>Chlorellaceae</taxon>
        <taxon>Chlorella clade</taxon>
        <taxon>Chlorella</taxon>
    </lineage>
</organism>
<proteinExistence type="predicted"/>
<dbReference type="PANTHER" id="PTHR10869">
    <property type="entry name" value="PROLYL 4-HYDROXYLASE ALPHA SUBUNIT"/>
    <property type="match status" value="1"/>
</dbReference>
<dbReference type="InterPro" id="IPR005123">
    <property type="entry name" value="Oxoglu/Fe-dep_dioxygenase_dom"/>
</dbReference>
<dbReference type="InterPro" id="IPR045054">
    <property type="entry name" value="P4HA-like"/>
</dbReference>
<sequence length="1213" mass="132795">MQRVARVITNILKSLINTTDLSMTVYQYSKEYTRKYVDQAIYEFNEDLRLSLVEQRMAEIKQAFPHIAASGSTCLGVEATLLKAHPDWTEPDVFLGAMQDWQELVGSAMRDIYADNTMLPRRFAAMAPTLREHRDSLIGLDNVTFGAAKCLFYSPGYTKYRPRDVKVRAWTVTDNQTETAFRTAANVAPEYSLELITKETCSPRGRIDVVQEACPKPYHWDDIGPDSQCGACSHWKDSWGDIGYTSLAEAKAYATTLYNAMRERALNELPAKLEPFLAQVWSWQFFNPNNTASRTISQELRMGPFGTAARATQLVLPRTSVRPIAWDDDKAPRPLMRLIIFYAADASEAGQVRIKGVFMEWIAQGRMGQLINYYVLSDCWGYCEGDLKKSWARAAPPSYVTGIEVAYDDRVRSIKFNLTGGVQVAAGPADGKCNGAATVRKVECSTFDSSRLLPAAAFTNVTGQAEPALNLKTLSGTVHSGDRTIESLRIHYSVKRTVGNGCLAGASAGEALVFGNSSRAWMELVSWRPRAYVLHGFLSDEECDHLVKAAQPSLARSLVVSQNGTGVLDSVRTSSGTFLSKGLDSIVARIEARVSTATHLPVSHAENLQVLKYELGQEYKAHWDTIEVAPEVQKSGMFQNQRTLTLLMYLTDVEEGGETSFPAGRYLDEAAHKQPPYTECGSKGVAVKPRKGDALLFHSLHIDGKRKDAFSYHAGCPVVRGVKYSATSWAHIEPFLAGGAAAKAAPQPPSACRDNHASCPQWAKMGECDKNPVYMQGDQNVRGHCRLSCKGASDSPRRSPGSPVLRAGLLALAILLAYLVVNAGQSSPAVNGRPWTLRVSISGDAAAGDAAASAAVAQAGDADGLHLVAQEQQQVVDDVSQHHSAPATYQEAVAKCADQPDLACLTAASKLPLGKGQFRFPHAFIVGYQKSATTSLFATLIHHPDVLSAKIKEPEFFTDGCNLEPLACPADKQREYVLETMKLGEYISSGGNKAAIEGSTHYGRNGDRLAAGLAEVFPHLKVIISLREPISRALSMQAHMADVHEEGCLAASGADVAECALQEMPDYFPQLLAWLDAFPSKQVMLIQYENMTQRDQMEDMVADVKNFLGLDPGVGRSDIRRANTREQHLEAKGQLAKGEKAGGWKMQRKQYERLLAAARPDAQRVAELAELHGLIPSRKKWMQAWEAVWQETLAGCDAATGECYVVPNSPLRT</sequence>
<dbReference type="GO" id="GO:0031418">
    <property type="term" value="F:L-ascorbic acid binding"/>
    <property type="evidence" value="ECO:0007669"/>
    <property type="project" value="InterPro"/>
</dbReference>
<keyword evidence="10" id="KW-1185">Reference proteome</keyword>
<comment type="subcellular location">
    <subcellularLocation>
        <location evidence="2">Endoplasmic reticulum membrane</location>
        <topology evidence="2">Single-pass type II membrane protein</topology>
    </subcellularLocation>
</comment>
<keyword evidence="3" id="KW-0479">Metal-binding</keyword>
<dbReference type="PROSITE" id="PS51471">
    <property type="entry name" value="FE2OG_OXY"/>
    <property type="match status" value="1"/>
</dbReference>
<dbReference type="GO" id="GO:0005506">
    <property type="term" value="F:iron ion binding"/>
    <property type="evidence" value="ECO:0007669"/>
    <property type="project" value="InterPro"/>
</dbReference>
<dbReference type="SMART" id="SM00702">
    <property type="entry name" value="P4Hc"/>
    <property type="match status" value="1"/>
</dbReference>
<dbReference type="InterPro" id="IPR000863">
    <property type="entry name" value="Sulfotransferase_dom"/>
</dbReference>
<dbReference type="InterPro" id="IPR006620">
    <property type="entry name" value="Pro_4_hyd_alph"/>
</dbReference>
<dbReference type="GO" id="GO:0008146">
    <property type="term" value="F:sulfotransferase activity"/>
    <property type="evidence" value="ECO:0007669"/>
    <property type="project" value="InterPro"/>
</dbReference>
<dbReference type="Pfam" id="PF00685">
    <property type="entry name" value="Sulfotransfer_1"/>
    <property type="match status" value="1"/>
</dbReference>
<dbReference type="SUPFAM" id="SSF52540">
    <property type="entry name" value="P-loop containing nucleoside triphosphate hydrolases"/>
    <property type="match status" value="1"/>
</dbReference>
<dbReference type="Gene3D" id="3.40.50.300">
    <property type="entry name" value="P-loop containing nucleotide triphosphate hydrolases"/>
    <property type="match status" value="1"/>
</dbReference>
<accession>A0AAD5E023</accession>